<protein>
    <submittedName>
        <fullName evidence="1">Uncharacterized protein</fullName>
    </submittedName>
</protein>
<sequence>MPYDVKKIGGQWCVINTDTGAVKGKHGQDKNKAMKQMRLLYMVKKG</sequence>
<dbReference type="AlphaFoldDB" id="A0A6M3IP96"/>
<dbReference type="EMBL" id="MT141370">
    <property type="protein sequence ID" value="QJA59460.1"/>
    <property type="molecule type" value="Genomic_DNA"/>
</dbReference>
<evidence type="ECO:0000313" key="2">
    <source>
        <dbReference type="EMBL" id="QJA79752.1"/>
    </source>
</evidence>
<proteinExistence type="predicted"/>
<name>A0A6M3IP96_9ZZZZ</name>
<dbReference type="EMBL" id="MT142393">
    <property type="protein sequence ID" value="QJA79752.1"/>
    <property type="molecule type" value="Genomic_DNA"/>
</dbReference>
<evidence type="ECO:0000313" key="1">
    <source>
        <dbReference type="EMBL" id="QJA59460.1"/>
    </source>
</evidence>
<gene>
    <name evidence="2" type="ORF">MM415A00834_0010</name>
    <name evidence="1" type="ORF">MM415B01291_0010</name>
</gene>
<accession>A0A6M3IP96</accession>
<reference evidence="1" key="1">
    <citation type="submission" date="2020-03" db="EMBL/GenBank/DDBJ databases">
        <title>The deep terrestrial virosphere.</title>
        <authorList>
            <person name="Holmfeldt K."/>
            <person name="Nilsson E."/>
            <person name="Simone D."/>
            <person name="Lopez-Fernandez M."/>
            <person name="Wu X."/>
            <person name="de Brujin I."/>
            <person name="Lundin D."/>
            <person name="Andersson A."/>
            <person name="Bertilsson S."/>
            <person name="Dopson M."/>
        </authorList>
    </citation>
    <scope>NUCLEOTIDE SEQUENCE</scope>
    <source>
        <strain evidence="2">MM415A00834</strain>
        <strain evidence="1">MM415B01291</strain>
    </source>
</reference>
<organism evidence="1">
    <name type="scientific">viral metagenome</name>
    <dbReference type="NCBI Taxonomy" id="1070528"/>
    <lineage>
        <taxon>unclassified sequences</taxon>
        <taxon>metagenomes</taxon>
        <taxon>organismal metagenomes</taxon>
    </lineage>
</organism>